<dbReference type="AlphaFoldDB" id="A0A453GU27"/>
<evidence type="ECO:0000313" key="4">
    <source>
        <dbReference type="Proteomes" id="UP000015105"/>
    </source>
</evidence>
<organism evidence="3 4">
    <name type="scientific">Aegilops tauschii subsp. strangulata</name>
    <name type="common">Goatgrass</name>
    <dbReference type="NCBI Taxonomy" id="200361"/>
    <lineage>
        <taxon>Eukaryota</taxon>
        <taxon>Viridiplantae</taxon>
        <taxon>Streptophyta</taxon>
        <taxon>Embryophyta</taxon>
        <taxon>Tracheophyta</taxon>
        <taxon>Spermatophyta</taxon>
        <taxon>Magnoliopsida</taxon>
        <taxon>Liliopsida</taxon>
        <taxon>Poales</taxon>
        <taxon>Poaceae</taxon>
        <taxon>BOP clade</taxon>
        <taxon>Pooideae</taxon>
        <taxon>Triticodae</taxon>
        <taxon>Triticeae</taxon>
        <taxon>Triticinae</taxon>
        <taxon>Aegilops</taxon>
    </lineage>
</organism>
<reference evidence="3" key="3">
    <citation type="journal article" date="2017" name="Nature">
        <title>Genome sequence of the progenitor of the wheat D genome Aegilops tauschii.</title>
        <authorList>
            <person name="Luo M.C."/>
            <person name="Gu Y.Q."/>
            <person name="Puiu D."/>
            <person name="Wang H."/>
            <person name="Twardziok S.O."/>
            <person name="Deal K.R."/>
            <person name="Huo N."/>
            <person name="Zhu T."/>
            <person name="Wang L."/>
            <person name="Wang Y."/>
            <person name="McGuire P.E."/>
            <person name="Liu S."/>
            <person name="Long H."/>
            <person name="Ramasamy R.K."/>
            <person name="Rodriguez J.C."/>
            <person name="Van S.L."/>
            <person name="Yuan L."/>
            <person name="Wang Z."/>
            <person name="Xia Z."/>
            <person name="Xiao L."/>
            <person name="Anderson O.D."/>
            <person name="Ouyang S."/>
            <person name="Liang Y."/>
            <person name="Zimin A.V."/>
            <person name="Pertea G."/>
            <person name="Qi P."/>
            <person name="Bennetzen J.L."/>
            <person name="Dai X."/>
            <person name="Dawson M.W."/>
            <person name="Muller H.G."/>
            <person name="Kugler K."/>
            <person name="Rivarola-Duarte L."/>
            <person name="Spannagl M."/>
            <person name="Mayer K.F.X."/>
            <person name="Lu F.H."/>
            <person name="Bevan M.W."/>
            <person name="Leroy P."/>
            <person name="Li P."/>
            <person name="You F.M."/>
            <person name="Sun Q."/>
            <person name="Liu Z."/>
            <person name="Lyons E."/>
            <person name="Wicker T."/>
            <person name="Salzberg S.L."/>
            <person name="Devos K.M."/>
            <person name="Dvorak J."/>
        </authorList>
    </citation>
    <scope>NUCLEOTIDE SEQUENCE [LARGE SCALE GENOMIC DNA]</scope>
    <source>
        <strain evidence="3">cv. AL8/78</strain>
    </source>
</reference>
<reference evidence="4" key="2">
    <citation type="journal article" date="2017" name="Nat. Plants">
        <title>The Aegilops tauschii genome reveals multiple impacts of transposons.</title>
        <authorList>
            <person name="Zhao G."/>
            <person name="Zou C."/>
            <person name="Li K."/>
            <person name="Wang K."/>
            <person name="Li T."/>
            <person name="Gao L."/>
            <person name="Zhang X."/>
            <person name="Wang H."/>
            <person name="Yang Z."/>
            <person name="Liu X."/>
            <person name="Jiang W."/>
            <person name="Mao L."/>
            <person name="Kong X."/>
            <person name="Jiao Y."/>
            <person name="Jia J."/>
        </authorList>
    </citation>
    <scope>NUCLEOTIDE SEQUENCE [LARGE SCALE GENOMIC DNA]</scope>
    <source>
        <strain evidence="4">cv. AL8/78</strain>
    </source>
</reference>
<reference evidence="3" key="4">
    <citation type="submission" date="2019-03" db="UniProtKB">
        <authorList>
            <consortium name="EnsemblPlants"/>
        </authorList>
    </citation>
    <scope>IDENTIFICATION</scope>
</reference>
<evidence type="ECO:0000256" key="1">
    <source>
        <dbReference type="SAM" id="MobiDB-lite"/>
    </source>
</evidence>
<feature type="signal peptide" evidence="2">
    <location>
        <begin position="1"/>
        <end position="25"/>
    </location>
</feature>
<dbReference type="EnsemblPlants" id="AET3Gv21212800.3">
    <property type="protein sequence ID" value="AET3Gv21212800.3"/>
    <property type="gene ID" value="AET3Gv21212800"/>
</dbReference>
<feature type="region of interest" description="Disordered" evidence="1">
    <location>
        <begin position="102"/>
        <end position="124"/>
    </location>
</feature>
<proteinExistence type="predicted"/>
<reference evidence="4" key="1">
    <citation type="journal article" date="2014" name="Science">
        <title>Ancient hybridizations among the ancestral genomes of bread wheat.</title>
        <authorList>
            <consortium name="International Wheat Genome Sequencing Consortium,"/>
            <person name="Marcussen T."/>
            <person name="Sandve S.R."/>
            <person name="Heier L."/>
            <person name="Spannagl M."/>
            <person name="Pfeifer M."/>
            <person name="Jakobsen K.S."/>
            <person name="Wulff B.B."/>
            <person name="Steuernagel B."/>
            <person name="Mayer K.F."/>
            <person name="Olsen O.A."/>
        </authorList>
    </citation>
    <scope>NUCLEOTIDE SEQUENCE [LARGE SCALE GENOMIC DNA]</scope>
    <source>
        <strain evidence="4">cv. AL8/78</strain>
    </source>
</reference>
<evidence type="ECO:0000313" key="3">
    <source>
        <dbReference type="EnsemblPlants" id="AET3Gv21212800.3"/>
    </source>
</evidence>
<keyword evidence="2" id="KW-0732">Signal</keyword>
<accession>A0A453GU27</accession>
<evidence type="ECO:0000256" key="2">
    <source>
        <dbReference type="SAM" id="SignalP"/>
    </source>
</evidence>
<dbReference type="Proteomes" id="UP000015105">
    <property type="component" value="Chromosome 3D"/>
</dbReference>
<name>A0A453GU27_AEGTS</name>
<protein>
    <submittedName>
        <fullName evidence="3">Uncharacterized protein</fullName>
    </submittedName>
</protein>
<sequence length="124" mass="13007">SEQRKATSLRCFPTLLCFPLPLMEASMLKPSVLLPPARGGPSTTRGRGRGCVVAGAGAGGRGSKVGRLVLGCLLSWGASSTHFSHTLLLFHFLPIEQNLETRRPEGSEPARGAHGHVLPLAAAT</sequence>
<keyword evidence="4" id="KW-1185">Reference proteome</keyword>
<feature type="chain" id="PRO_5019143887" evidence="2">
    <location>
        <begin position="26"/>
        <end position="124"/>
    </location>
</feature>
<dbReference type="Gramene" id="AET3Gv21212800.3">
    <property type="protein sequence ID" value="AET3Gv21212800.3"/>
    <property type="gene ID" value="AET3Gv21212800"/>
</dbReference>
<reference evidence="3" key="5">
    <citation type="journal article" date="2021" name="G3 (Bethesda)">
        <title>Aegilops tauschii genome assembly Aet v5.0 features greater sequence contiguity and improved annotation.</title>
        <authorList>
            <person name="Wang L."/>
            <person name="Zhu T."/>
            <person name="Rodriguez J.C."/>
            <person name="Deal K.R."/>
            <person name="Dubcovsky J."/>
            <person name="McGuire P.E."/>
            <person name="Lux T."/>
            <person name="Spannagl M."/>
            <person name="Mayer K.F.X."/>
            <person name="Baldrich P."/>
            <person name="Meyers B.C."/>
            <person name="Huo N."/>
            <person name="Gu Y.Q."/>
            <person name="Zhou H."/>
            <person name="Devos K.M."/>
            <person name="Bennetzen J.L."/>
            <person name="Unver T."/>
            <person name="Budak H."/>
            <person name="Gulick P.J."/>
            <person name="Galiba G."/>
            <person name="Kalapos B."/>
            <person name="Nelson D.R."/>
            <person name="Li P."/>
            <person name="You F.M."/>
            <person name="Luo M.C."/>
            <person name="Dvorak J."/>
        </authorList>
    </citation>
    <scope>NUCLEOTIDE SEQUENCE [LARGE SCALE GENOMIC DNA]</scope>
    <source>
        <strain evidence="3">cv. AL8/78</strain>
    </source>
</reference>